<gene>
    <name evidence="1" type="ORF">METBIDRAFT_34483</name>
</gene>
<dbReference type="STRING" id="869754.A0A1A0HFP7"/>
<reference evidence="1 2" key="1">
    <citation type="submission" date="2016-05" db="EMBL/GenBank/DDBJ databases">
        <title>Comparative genomics of biotechnologically important yeasts.</title>
        <authorList>
            <consortium name="DOE Joint Genome Institute"/>
            <person name="Riley R."/>
            <person name="Haridas S."/>
            <person name="Wolfe K.H."/>
            <person name="Lopes M.R."/>
            <person name="Hittinger C.T."/>
            <person name="Goker M."/>
            <person name="Salamov A."/>
            <person name="Wisecaver J."/>
            <person name="Long T.M."/>
            <person name="Aerts A.L."/>
            <person name="Barry K."/>
            <person name="Choi C."/>
            <person name="Clum A."/>
            <person name="Coughlan A.Y."/>
            <person name="Deshpande S."/>
            <person name="Douglass A.P."/>
            <person name="Hanson S.J."/>
            <person name="Klenk H.-P."/>
            <person name="LaButti K."/>
            <person name="Lapidus A."/>
            <person name="Lindquist E."/>
            <person name="Lipzen A."/>
            <person name="Meier-kolthoff J.P."/>
            <person name="Ohm R.A."/>
            <person name="Otillar R.P."/>
            <person name="Pangilinan J."/>
            <person name="Peng Y."/>
            <person name="Rokas A."/>
            <person name="Rosa C.A."/>
            <person name="Scheuner C."/>
            <person name="Sibirny A.A."/>
            <person name="Slot J.C."/>
            <person name="Stielow J.B."/>
            <person name="Sun H."/>
            <person name="Kurtzman C.P."/>
            <person name="Blackwell M."/>
            <person name="Grigoriev I.V."/>
            <person name="Jeffries T.W."/>
        </authorList>
    </citation>
    <scope>NUCLEOTIDE SEQUENCE [LARGE SCALE GENOMIC DNA]</scope>
    <source>
        <strain evidence="1 2">NRRL YB-4993</strain>
    </source>
</reference>
<sequence length="509" mass="58821">MIPPVSYRLWIPGARVSTRSFSLSRFHTKNKNKVQLKNLGSFLLKGKVGEENTGKNSVNEVEVFPQLSDTQTSLEDFVDQHAKEIEESSFQIGYMGKDDIKFQEYLDSGRQFGGSGSGLVFRRIAAINSLPEEIDVIKTPWDEIERVYGVLKELDNDPGVHFKYKKRLAINTKSLLAVRNKKLTDMCKFARRDQKRQMLPLDLAFEGIFQYNVVGFDRSLAGVPLQTGKHAFLDKKQGPQFPVELLEDSRPFETKIPIHKKEVNFMEDDALEETLMPHDVKPNSPEDLLLMEGKPIMIRDIDDYNTLEHLLESLKAKIEEQVFSLQKALSSEITRSTMSLFLSFSGELKRNEYLLVSKSPYSTKYTGPTFKYALKFFDLIPFYGTLFTTVKHRTSLKRHLHKMIMLNLIEQIDSLTRIKYKLPADRRAFLDKTQALVKLLINDTLVPMIFKDRVKVPQHVHAVTHKQMKDSSFARIYWLRRPARLDPRNRKPLERTQSQYIEVAQATDL</sequence>
<dbReference type="OrthoDB" id="4076777at2759"/>
<accession>A0A1A0HFP7</accession>
<evidence type="ECO:0000313" key="1">
    <source>
        <dbReference type="EMBL" id="OBA22810.1"/>
    </source>
</evidence>
<dbReference type="AlphaFoldDB" id="A0A1A0HFP7"/>
<organism evidence="1 2">
    <name type="scientific">Metschnikowia bicuspidata var. bicuspidata NRRL YB-4993</name>
    <dbReference type="NCBI Taxonomy" id="869754"/>
    <lineage>
        <taxon>Eukaryota</taxon>
        <taxon>Fungi</taxon>
        <taxon>Dikarya</taxon>
        <taxon>Ascomycota</taxon>
        <taxon>Saccharomycotina</taxon>
        <taxon>Pichiomycetes</taxon>
        <taxon>Metschnikowiaceae</taxon>
        <taxon>Metschnikowia</taxon>
    </lineage>
</organism>
<keyword evidence="2" id="KW-1185">Reference proteome</keyword>
<dbReference type="GeneID" id="30029454"/>
<protein>
    <submittedName>
        <fullName evidence="1">Uncharacterized protein</fullName>
    </submittedName>
</protein>
<name>A0A1A0HFP7_9ASCO</name>
<dbReference type="RefSeq" id="XP_018713291.1">
    <property type="nucleotide sequence ID" value="XM_018856478.1"/>
</dbReference>
<proteinExistence type="predicted"/>
<evidence type="ECO:0000313" key="2">
    <source>
        <dbReference type="Proteomes" id="UP000092555"/>
    </source>
</evidence>
<comment type="caution">
    <text evidence="1">The sequence shown here is derived from an EMBL/GenBank/DDBJ whole genome shotgun (WGS) entry which is preliminary data.</text>
</comment>
<dbReference type="Proteomes" id="UP000092555">
    <property type="component" value="Unassembled WGS sequence"/>
</dbReference>
<dbReference type="EMBL" id="LXTC01000001">
    <property type="protein sequence ID" value="OBA22810.1"/>
    <property type="molecule type" value="Genomic_DNA"/>
</dbReference>